<feature type="region of interest" description="Disordered" evidence="1">
    <location>
        <begin position="1"/>
        <end position="63"/>
    </location>
</feature>
<dbReference type="Proteomes" id="UP000241462">
    <property type="component" value="Unassembled WGS sequence"/>
</dbReference>
<evidence type="ECO:0000313" key="3">
    <source>
        <dbReference type="Proteomes" id="UP000241462"/>
    </source>
</evidence>
<evidence type="ECO:0000313" key="2">
    <source>
        <dbReference type="EMBL" id="PSR92309.1"/>
    </source>
</evidence>
<name>A0A2T3ADB4_9PEZI</name>
<proteinExistence type="predicted"/>
<organism evidence="2 3">
    <name type="scientific">Coniella lustricola</name>
    <dbReference type="NCBI Taxonomy" id="2025994"/>
    <lineage>
        <taxon>Eukaryota</taxon>
        <taxon>Fungi</taxon>
        <taxon>Dikarya</taxon>
        <taxon>Ascomycota</taxon>
        <taxon>Pezizomycotina</taxon>
        <taxon>Sordariomycetes</taxon>
        <taxon>Sordariomycetidae</taxon>
        <taxon>Diaporthales</taxon>
        <taxon>Schizoparmaceae</taxon>
        <taxon>Coniella</taxon>
    </lineage>
</organism>
<dbReference type="OrthoDB" id="4117455at2759"/>
<dbReference type="AlphaFoldDB" id="A0A2T3ADB4"/>
<protein>
    <submittedName>
        <fullName evidence="2">Uncharacterized protein</fullName>
    </submittedName>
</protein>
<dbReference type="EMBL" id="KZ678407">
    <property type="protein sequence ID" value="PSR92309.1"/>
    <property type="molecule type" value="Genomic_DNA"/>
</dbReference>
<feature type="region of interest" description="Disordered" evidence="1">
    <location>
        <begin position="274"/>
        <end position="325"/>
    </location>
</feature>
<gene>
    <name evidence="2" type="ORF">BD289DRAFT_481063</name>
</gene>
<dbReference type="InParanoid" id="A0A2T3ADB4"/>
<keyword evidence="3" id="KW-1185">Reference proteome</keyword>
<sequence>MSHAPIDNGWGGSSADSGALWGGESGEITTSATTPLEMDVSEPGNTSERQSRGRRLRKGDLEKLLEDRQSDEEKFVSVWHRAGRNKPLQLVLDKFPRNAAMTFSPVWKKQLEDGASSAVLVIEDEYLAPYKLLFKWINECVENGNDIKFPEFEDENAINTLFDVLVAANQVQIPEMSLQEHLKKRAIKHARKSLIGLDYVDAVFDENHSMYLGPSPALEEAVCASIFEAWWSRTLDAPDYQSYSVGVEELREMYPKLNDGLNECFESKKTYIEQKKTERKGQKGQRTAASSRANDDYGNEGSHENINDYGGYSNDGADGGWGSAADATIDTVGEWGAPDSEISAW</sequence>
<evidence type="ECO:0000256" key="1">
    <source>
        <dbReference type="SAM" id="MobiDB-lite"/>
    </source>
</evidence>
<reference evidence="2 3" key="1">
    <citation type="journal article" date="2018" name="Mycol. Prog.">
        <title>Coniella lustricola, a new species from submerged detritus.</title>
        <authorList>
            <person name="Raudabaugh D.B."/>
            <person name="Iturriaga T."/>
            <person name="Carver A."/>
            <person name="Mondo S."/>
            <person name="Pangilinan J."/>
            <person name="Lipzen A."/>
            <person name="He G."/>
            <person name="Amirebrahimi M."/>
            <person name="Grigoriev I.V."/>
            <person name="Miller A.N."/>
        </authorList>
    </citation>
    <scope>NUCLEOTIDE SEQUENCE [LARGE SCALE GENOMIC DNA]</scope>
    <source>
        <strain evidence="2 3">B22-T-1</strain>
    </source>
</reference>
<accession>A0A2T3ADB4</accession>